<proteinExistence type="predicted"/>
<evidence type="ECO:0000313" key="2">
    <source>
        <dbReference type="Proteomes" id="UP001169063"/>
    </source>
</evidence>
<organism evidence="1 2">
    <name type="scientific">Peiella sedimenti</name>
    <dbReference type="NCBI Taxonomy" id="3061083"/>
    <lineage>
        <taxon>Bacteria</taxon>
        <taxon>Pseudomonadati</taxon>
        <taxon>Pseudomonadota</taxon>
        <taxon>Alphaproteobacteria</taxon>
        <taxon>Caulobacterales</taxon>
        <taxon>Caulobacteraceae</taxon>
        <taxon>Peiella</taxon>
    </lineage>
</organism>
<dbReference type="PRINTS" id="PR00081">
    <property type="entry name" value="GDHRDH"/>
</dbReference>
<evidence type="ECO:0000313" key="1">
    <source>
        <dbReference type="EMBL" id="MDO1560467.1"/>
    </source>
</evidence>
<dbReference type="Gene3D" id="3.40.50.720">
    <property type="entry name" value="NAD(P)-binding Rossmann-like Domain"/>
    <property type="match status" value="1"/>
</dbReference>
<dbReference type="InterPro" id="IPR036291">
    <property type="entry name" value="NAD(P)-bd_dom_sf"/>
</dbReference>
<keyword evidence="2" id="KW-1185">Reference proteome</keyword>
<dbReference type="InterPro" id="IPR002347">
    <property type="entry name" value="SDR_fam"/>
</dbReference>
<reference evidence="1" key="1">
    <citation type="submission" date="2023-07" db="EMBL/GenBank/DDBJ databases">
        <title>Brevundimonas soil sp. nov., isolated from the soil of chemical plant.</title>
        <authorList>
            <person name="Wu N."/>
        </authorList>
    </citation>
    <scope>NUCLEOTIDE SEQUENCE</scope>
    <source>
        <strain evidence="1">XZ-24</strain>
    </source>
</reference>
<accession>A0ABT8SRV8</accession>
<dbReference type="Proteomes" id="UP001169063">
    <property type="component" value="Unassembled WGS sequence"/>
</dbReference>
<dbReference type="PANTHER" id="PTHR43544:SF12">
    <property type="entry name" value="NAD(P)-BINDING ROSSMANN-FOLD SUPERFAMILY PROTEIN"/>
    <property type="match status" value="1"/>
</dbReference>
<dbReference type="Pfam" id="PF00106">
    <property type="entry name" value="adh_short"/>
    <property type="match status" value="1"/>
</dbReference>
<dbReference type="InterPro" id="IPR051468">
    <property type="entry name" value="Fungal_SecMetab_SDRs"/>
</dbReference>
<name>A0ABT8SRV8_9CAUL</name>
<dbReference type="PANTHER" id="PTHR43544">
    <property type="entry name" value="SHORT-CHAIN DEHYDROGENASE/REDUCTASE"/>
    <property type="match status" value="1"/>
</dbReference>
<gene>
    <name evidence="1" type="ORF">Q0812_13615</name>
</gene>
<dbReference type="EMBL" id="JAUKTR010000006">
    <property type="protein sequence ID" value="MDO1560467.1"/>
    <property type="molecule type" value="Genomic_DNA"/>
</dbReference>
<comment type="caution">
    <text evidence="1">The sequence shown here is derived from an EMBL/GenBank/DDBJ whole genome shotgun (WGS) entry which is preliminary data.</text>
</comment>
<protein>
    <submittedName>
        <fullName evidence="1">SDR family NAD(P)-dependent oxidoreductase</fullName>
    </submittedName>
</protein>
<dbReference type="SUPFAM" id="SSF51735">
    <property type="entry name" value="NAD(P)-binding Rossmann-fold domains"/>
    <property type="match status" value="1"/>
</dbReference>
<sequence>MSLSVVIGASGGIGGAMAEQLIGRGPVLALARRPPNPAPGIEIGRLDLLDEASIADAAGQASEMIQRLGVSLARVVIATGVLHSGRRPERSWRELDEGHLLRDFRINCVGPALVAKHFLPLVDRDQPFVLAALSARVGSISDNRLGGWHAYRASKAALNQILRTLAVEAARTLPQGVIVGLHPGTVNTPLSQPFQRSVAPEKLFTPAFAAERLIAVMDRLTPERSGGCYAWDGQPIPA</sequence>
<dbReference type="RefSeq" id="WP_302110898.1">
    <property type="nucleotide sequence ID" value="NZ_JAUKTR010000006.1"/>
</dbReference>